<dbReference type="Gene3D" id="2.40.160.60">
    <property type="entry name" value="Outer membrane protein transport protein (OMPP1/FadL/TodX)"/>
    <property type="match status" value="1"/>
</dbReference>
<protein>
    <recommendedName>
        <fullName evidence="4">PorV/PorQ family protein</fullName>
    </recommendedName>
</protein>
<organism evidence="2 3">
    <name type="scientific">Bdellovibrio bacteriovorus</name>
    <dbReference type="NCBI Taxonomy" id="959"/>
    <lineage>
        <taxon>Bacteria</taxon>
        <taxon>Pseudomonadati</taxon>
        <taxon>Bdellovibrionota</taxon>
        <taxon>Bdellovibrionia</taxon>
        <taxon>Bdellovibrionales</taxon>
        <taxon>Pseudobdellovibrionaceae</taxon>
        <taxon>Bdellovibrio</taxon>
    </lineage>
</organism>
<feature type="signal peptide" evidence="1">
    <location>
        <begin position="1"/>
        <end position="19"/>
    </location>
</feature>
<gene>
    <name evidence="2" type="ORF">AZI86_02845</name>
</gene>
<proteinExistence type="predicted"/>
<dbReference type="AlphaFoldDB" id="A0A150WNH0"/>
<reference evidence="2 3" key="1">
    <citation type="submission" date="2016-03" db="EMBL/GenBank/DDBJ databases">
        <authorList>
            <person name="Ploux O."/>
        </authorList>
    </citation>
    <scope>NUCLEOTIDE SEQUENCE [LARGE SCALE GENOMIC DNA]</scope>
    <source>
        <strain evidence="2 3">R0</strain>
    </source>
</reference>
<feature type="chain" id="PRO_5007573386" description="PorV/PorQ family protein" evidence="1">
    <location>
        <begin position="20"/>
        <end position="372"/>
    </location>
</feature>
<sequence length="372" mass="40244">MMKFVFSVLLILTSAIAQAQLGDASRSARSRAMGGVYAPFARGADAIFVNPAGLATSPVLEIKLLELSAATNSFTFENIKNFQDIDANDPSTFNRFFGEKVWAQATGKLGVAIPFFGIGYLNNAEVSLELHNPAFPEFDTYFVQDEAIYLAGAFPLSPTTYLGLAFKRINRWGGSTQELSIGDVSDASSIQDIGDRFQNKGQGYGVDVALMTELPVPVFKPTLGLIMQDVGTTTFNKTAGDEAPPAIPQSLTFAGGLGVDLPGLDVLVGFEARHLTEPDIQIGKKLHLGAEVSLPMIDLRAGYGQGYFSYGAGVNLLIFHIDAVSYTEEMGVYPGQAGDARYMVTLNIDLSFDADFKFTDNSGKKRRLKQRR</sequence>
<evidence type="ECO:0000313" key="2">
    <source>
        <dbReference type="EMBL" id="KYG66022.1"/>
    </source>
</evidence>
<comment type="caution">
    <text evidence="2">The sequence shown here is derived from an EMBL/GenBank/DDBJ whole genome shotgun (WGS) entry which is preliminary data.</text>
</comment>
<name>A0A150WNH0_BDEBC</name>
<keyword evidence="1" id="KW-0732">Signal</keyword>
<accession>A0A150WNH0</accession>
<evidence type="ECO:0000256" key="1">
    <source>
        <dbReference type="SAM" id="SignalP"/>
    </source>
</evidence>
<dbReference type="Proteomes" id="UP000075320">
    <property type="component" value="Unassembled WGS sequence"/>
</dbReference>
<evidence type="ECO:0008006" key="4">
    <source>
        <dbReference type="Google" id="ProtNLM"/>
    </source>
</evidence>
<keyword evidence="3" id="KW-1185">Reference proteome</keyword>
<evidence type="ECO:0000313" key="3">
    <source>
        <dbReference type="Proteomes" id="UP000075320"/>
    </source>
</evidence>
<dbReference type="EMBL" id="LUKE01000001">
    <property type="protein sequence ID" value="KYG66022.1"/>
    <property type="molecule type" value="Genomic_DNA"/>
</dbReference>